<evidence type="ECO:0000313" key="1">
    <source>
        <dbReference type="EMBL" id="KAG5396168.1"/>
    </source>
</evidence>
<comment type="caution">
    <text evidence="1">The sequence shown here is derived from an EMBL/GenBank/DDBJ whole genome shotgun (WGS) entry which is preliminary data.</text>
</comment>
<proteinExistence type="predicted"/>
<keyword evidence="2" id="KW-1185">Reference proteome</keyword>
<reference evidence="1 2" key="1">
    <citation type="submission" date="2021-03" db="EMBL/GenBank/DDBJ databases">
        <authorList>
            <person name="King G.J."/>
            <person name="Bancroft I."/>
            <person name="Baten A."/>
            <person name="Bloomfield J."/>
            <person name="Borpatragohain P."/>
            <person name="He Z."/>
            <person name="Irish N."/>
            <person name="Irwin J."/>
            <person name="Liu K."/>
            <person name="Mauleon R.P."/>
            <person name="Moore J."/>
            <person name="Morris R."/>
            <person name="Ostergaard L."/>
            <person name="Wang B."/>
            <person name="Wells R."/>
        </authorList>
    </citation>
    <scope>NUCLEOTIDE SEQUENCE [LARGE SCALE GENOMIC DNA]</scope>
    <source>
        <strain evidence="1">R-o-18</strain>
        <tissue evidence="1">Leaf</tissue>
    </source>
</reference>
<dbReference type="Proteomes" id="UP000823674">
    <property type="component" value="Chromosome A05"/>
</dbReference>
<gene>
    <name evidence="1" type="primary">A05g501140.1_BraROA</name>
    <name evidence="1" type="ORF">IGI04_017982</name>
</gene>
<accession>A0ABQ7MBM0</accession>
<evidence type="ECO:0000313" key="2">
    <source>
        <dbReference type="Proteomes" id="UP000823674"/>
    </source>
</evidence>
<organism evidence="1 2">
    <name type="scientific">Brassica rapa subsp. trilocularis</name>
    <dbReference type="NCBI Taxonomy" id="1813537"/>
    <lineage>
        <taxon>Eukaryota</taxon>
        <taxon>Viridiplantae</taxon>
        <taxon>Streptophyta</taxon>
        <taxon>Embryophyta</taxon>
        <taxon>Tracheophyta</taxon>
        <taxon>Spermatophyta</taxon>
        <taxon>Magnoliopsida</taxon>
        <taxon>eudicotyledons</taxon>
        <taxon>Gunneridae</taxon>
        <taxon>Pentapetalae</taxon>
        <taxon>rosids</taxon>
        <taxon>malvids</taxon>
        <taxon>Brassicales</taxon>
        <taxon>Brassicaceae</taxon>
        <taxon>Brassiceae</taxon>
        <taxon>Brassica</taxon>
    </lineage>
</organism>
<protein>
    <recommendedName>
        <fullName evidence="3">Zinc finger GRF-type domain-containing protein</fullName>
    </recommendedName>
</protein>
<feature type="non-terminal residue" evidence="1">
    <location>
        <position position="198"/>
    </location>
</feature>
<dbReference type="EMBL" id="JADBGQ010000005">
    <property type="protein sequence ID" value="KAG5396168.1"/>
    <property type="molecule type" value="Genomic_DNA"/>
</dbReference>
<name>A0ABQ7MBM0_BRACM</name>
<sequence length="198" mass="22451">MGTSSSHASRTDWLVVSALTLWKDGISRYSIHFSPLSKKLGFLIPAAIFGATANSVGSVHQIDDGLCSRRSKMDPAEEKRNSKRQIDYNNMLGFVADSEYGIPRKCPCGGRIIDEVRRNDEYDTNPGKRFFTCINHEADGFHYRQPWVIGVQEEIERLTKRVVEAEDVMRGMWKVTKQIETLEEQVQILSGQVADLEK</sequence>
<evidence type="ECO:0008006" key="3">
    <source>
        <dbReference type="Google" id="ProtNLM"/>
    </source>
</evidence>